<dbReference type="AlphaFoldDB" id="K1SFA5"/>
<sequence>MNYEQVPDIFTGKDLDYLCDMFHWHYGAYKKTINRVDNVSDEEVSDMMQKCADIFYDHMQIILDTLNGGMTNE</sequence>
<evidence type="ECO:0000313" key="1">
    <source>
        <dbReference type="EMBL" id="EKC46076.1"/>
    </source>
</evidence>
<proteinExistence type="predicted"/>
<gene>
    <name evidence="1" type="ORF">OBE_16485</name>
</gene>
<comment type="caution">
    <text evidence="1">The sequence shown here is derived from an EMBL/GenBank/DDBJ whole genome shotgun (WGS) entry which is preliminary data.</text>
</comment>
<name>K1SFA5_9ZZZZ</name>
<organism evidence="1">
    <name type="scientific">human gut metagenome</name>
    <dbReference type="NCBI Taxonomy" id="408170"/>
    <lineage>
        <taxon>unclassified sequences</taxon>
        <taxon>metagenomes</taxon>
        <taxon>organismal metagenomes</taxon>
    </lineage>
</organism>
<reference evidence="1" key="1">
    <citation type="journal article" date="2013" name="Environ. Microbiol.">
        <title>Microbiota from the distal guts of lean and obese adolescents exhibit partial functional redundancy besides clear differences in community structure.</title>
        <authorList>
            <person name="Ferrer M."/>
            <person name="Ruiz A."/>
            <person name="Lanza F."/>
            <person name="Haange S.B."/>
            <person name="Oberbach A."/>
            <person name="Till H."/>
            <person name="Bargiela R."/>
            <person name="Campoy C."/>
            <person name="Segura M.T."/>
            <person name="Richter M."/>
            <person name="von Bergen M."/>
            <person name="Seifert J."/>
            <person name="Suarez A."/>
        </authorList>
    </citation>
    <scope>NUCLEOTIDE SEQUENCE</scope>
</reference>
<protein>
    <submittedName>
        <fullName evidence="1">Uncharacterized protein</fullName>
    </submittedName>
</protein>
<dbReference type="EMBL" id="AJWZ01011210">
    <property type="protein sequence ID" value="EKC46076.1"/>
    <property type="molecule type" value="Genomic_DNA"/>
</dbReference>
<accession>K1SFA5</accession>